<dbReference type="AlphaFoldDB" id="A0A3B0RK38"/>
<gene>
    <name evidence="2" type="ORF">MNBD_ACTINO02-2064</name>
</gene>
<feature type="non-terminal residue" evidence="2">
    <location>
        <position position="134"/>
    </location>
</feature>
<feature type="region of interest" description="Disordered" evidence="1">
    <location>
        <begin position="36"/>
        <end position="67"/>
    </location>
</feature>
<protein>
    <submittedName>
        <fullName evidence="2">Uncharacterized protein</fullName>
    </submittedName>
</protein>
<dbReference type="EMBL" id="UOEK01000044">
    <property type="protein sequence ID" value="VAV93510.1"/>
    <property type="molecule type" value="Genomic_DNA"/>
</dbReference>
<sequence length="134" mass="13486">MTTATMTSASRGSRWRPLGAAIALSLVVAACSSSTDGAVSSTTAAPVESSIATTSTTAANAPAPATPTLDPATVLAEALAAYADGYEFSGTATVNEQEASIVSGRWIDGASQLQIRSGSGEVEYLITAEGQWAR</sequence>
<proteinExistence type="predicted"/>
<reference evidence="2" key="1">
    <citation type="submission" date="2018-06" db="EMBL/GenBank/DDBJ databases">
        <authorList>
            <person name="Zhirakovskaya E."/>
        </authorList>
    </citation>
    <scope>NUCLEOTIDE SEQUENCE</scope>
</reference>
<accession>A0A3B0RK38</accession>
<evidence type="ECO:0000256" key="1">
    <source>
        <dbReference type="SAM" id="MobiDB-lite"/>
    </source>
</evidence>
<name>A0A3B0RK38_9ZZZZ</name>
<evidence type="ECO:0000313" key="2">
    <source>
        <dbReference type="EMBL" id="VAV93510.1"/>
    </source>
</evidence>
<feature type="compositionally biased region" description="Low complexity" evidence="1">
    <location>
        <begin position="52"/>
        <end position="67"/>
    </location>
</feature>
<organism evidence="2">
    <name type="scientific">hydrothermal vent metagenome</name>
    <dbReference type="NCBI Taxonomy" id="652676"/>
    <lineage>
        <taxon>unclassified sequences</taxon>
        <taxon>metagenomes</taxon>
        <taxon>ecological metagenomes</taxon>
    </lineage>
</organism>